<dbReference type="Pfam" id="PF02566">
    <property type="entry name" value="OsmC"/>
    <property type="match status" value="1"/>
</dbReference>
<evidence type="ECO:0000313" key="1">
    <source>
        <dbReference type="EMBL" id="QGY40409.1"/>
    </source>
</evidence>
<dbReference type="InterPro" id="IPR015946">
    <property type="entry name" value="KH_dom-like_a/b"/>
</dbReference>
<evidence type="ECO:0000313" key="2">
    <source>
        <dbReference type="Proteomes" id="UP000428328"/>
    </source>
</evidence>
<evidence type="ECO:0008006" key="3">
    <source>
        <dbReference type="Google" id="ProtNLM"/>
    </source>
</evidence>
<keyword evidence="2" id="KW-1185">Reference proteome</keyword>
<accession>A0A6I6JGX0</accession>
<dbReference type="InterPro" id="IPR003718">
    <property type="entry name" value="OsmC/Ohr_fam"/>
</dbReference>
<protein>
    <recommendedName>
        <fullName evidence="3">OsmC family peroxiredoxin</fullName>
    </recommendedName>
</protein>
<dbReference type="Gene3D" id="3.30.300.20">
    <property type="match status" value="1"/>
</dbReference>
<dbReference type="KEGG" id="psel:GM415_09790"/>
<name>A0A6I6JGX0_9BACT</name>
<dbReference type="Proteomes" id="UP000428328">
    <property type="component" value="Chromosome"/>
</dbReference>
<dbReference type="PANTHER" id="PTHR39624:SF2">
    <property type="entry name" value="OSMC-LIKE PROTEIN"/>
    <property type="match status" value="1"/>
</dbReference>
<dbReference type="InterPro" id="IPR036102">
    <property type="entry name" value="OsmC/Ohrsf"/>
</dbReference>
<reference evidence="1 2" key="1">
    <citation type="submission" date="2019-11" db="EMBL/GenBank/DDBJ databases">
        <authorList>
            <person name="Zheng R.K."/>
            <person name="Sun C.M."/>
        </authorList>
    </citation>
    <scope>NUCLEOTIDE SEQUENCE [LARGE SCALE GENOMIC DNA]</scope>
    <source>
        <strain evidence="1 2">SRB007</strain>
    </source>
</reference>
<sequence length="175" mass="19158">MAPSLRVGRPLWRITNPCTSLPFRTGGYIGYSSIIPLPQQPRTRGTTMIRTKNHEANFLTEFTDGAHTALTDAPADKGGAGEHISPFGLLEAALATCLNITLRFYAEAHGIALDKVETVVTLKQDSDGSTFEYWVDLPEDLPEDQKKRLFAALRGCPVHGLLSKPIQLELKAPSE</sequence>
<proteinExistence type="predicted"/>
<organism evidence="1 2">
    <name type="scientific">Pseudodesulfovibrio cashew</name>
    <dbReference type="NCBI Taxonomy" id="2678688"/>
    <lineage>
        <taxon>Bacteria</taxon>
        <taxon>Pseudomonadati</taxon>
        <taxon>Thermodesulfobacteriota</taxon>
        <taxon>Desulfovibrionia</taxon>
        <taxon>Desulfovibrionales</taxon>
        <taxon>Desulfovibrionaceae</taxon>
    </lineage>
</organism>
<dbReference type="PANTHER" id="PTHR39624">
    <property type="entry name" value="PROTEIN INVOLVED IN RIMO-MEDIATED BETA-METHYLTHIOLATION OF RIBOSOMAL PROTEIN S12 YCAO"/>
    <property type="match status" value="1"/>
</dbReference>
<gene>
    <name evidence="1" type="ORF">GM415_09790</name>
</gene>
<dbReference type="EMBL" id="CP046400">
    <property type="protein sequence ID" value="QGY40409.1"/>
    <property type="molecule type" value="Genomic_DNA"/>
</dbReference>
<dbReference type="AlphaFoldDB" id="A0A6I6JGX0"/>
<dbReference type="SUPFAM" id="SSF82784">
    <property type="entry name" value="OsmC-like"/>
    <property type="match status" value="1"/>
</dbReference>